<sequence length="116" mass="12392">MIGRQKIATVSGLLGALAVIYSGAAPAYADEDPKGACTITAQGDIVCVKKSEVVHKDKRNGYVVQQKHDCSTTERPRFTQPEGRTAEDGSTASGPVVECNNRAELPKGVKLPKFDF</sequence>
<dbReference type="AlphaFoldDB" id="A0AB39N329"/>
<gene>
    <name evidence="3" type="ORF">AB5J55_19290</name>
</gene>
<reference evidence="3" key="1">
    <citation type="submission" date="2024-07" db="EMBL/GenBank/DDBJ databases">
        <authorList>
            <person name="Yu S.T."/>
        </authorList>
    </citation>
    <scope>NUCLEOTIDE SEQUENCE</scope>
    <source>
        <strain evidence="3">R11</strain>
    </source>
</reference>
<proteinExistence type="predicted"/>
<feature type="region of interest" description="Disordered" evidence="1">
    <location>
        <begin position="66"/>
        <end position="97"/>
    </location>
</feature>
<evidence type="ECO:0008006" key="4">
    <source>
        <dbReference type="Google" id="ProtNLM"/>
    </source>
</evidence>
<evidence type="ECO:0000256" key="2">
    <source>
        <dbReference type="SAM" id="SignalP"/>
    </source>
</evidence>
<evidence type="ECO:0000256" key="1">
    <source>
        <dbReference type="SAM" id="MobiDB-lite"/>
    </source>
</evidence>
<protein>
    <recommendedName>
        <fullName evidence="4">Secreted protein</fullName>
    </recommendedName>
</protein>
<feature type="compositionally biased region" description="Basic and acidic residues" evidence="1">
    <location>
        <begin position="66"/>
        <end position="77"/>
    </location>
</feature>
<feature type="chain" id="PRO_5044317435" description="Secreted protein" evidence="2">
    <location>
        <begin position="30"/>
        <end position="116"/>
    </location>
</feature>
<feature type="signal peptide" evidence="2">
    <location>
        <begin position="1"/>
        <end position="29"/>
    </location>
</feature>
<dbReference type="RefSeq" id="WP_369271887.1">
    <property type="nucleotide sequence ID" value="NZ_CP163432.1"/>
</dbReference>
<accession>A0AB39N329</accession>
<organism evidence="3">
    <name type="scientific">Streptomyces sp. R11</name>
    <dbReference type="NCBI Taxonomy" id="3238625"/>
    <lineage>
        <taxon>Bacteria</taxon>
        <taxon>Bacillati</taxon>
        <taxon>Actinomycetota</taxon>
        <taxon>Actinomycetes</taxon>
        <taxon>Kitasatosporales</taxon>
        <taxon>Streptomycetaceae</taxon>
        <taxon>Streptomyces</taxon>
    </lineage>
</organism>
<keyword evidence="2" id="KW-0732">Signal</keyword>
<dbReference type="EMBL" id="CP163432">
    <property type="protein sequence ID" value="XDQ11659.1"/>
    <property type="molecule type" value="Genomic_DNA"/>
</dbReference>
<evidence type="ECO:0000313" key="3">
    <source>
        <dbReference type="EMBL" id="XDQ11659.1"/>
    </source>
</evidence>
<name>A0AB39N329_9ACTN</name>